<sequence>MASTDTAPNARRGRGSETTEDLEAQVKALQDDLKAITQTLGKLTNEKVSEARGTAKQEYRSLVRQGQHVIEEVGDEFGEVERQIKDTIRRKPITAVVSALGIGYLLALISR</sequence>
<protein>
    <submittedName>
        <fullName evidence="3">DUF883 family protein</fullName>
    </submittedName>
</protein>
<keyword evidence="2" id="KW-0472">Membrane</keyword>
<name>A0A433XLE9_9HYPH</name>
<keyword evidence="2" id="KW-0812">Transmembrane</keyword>
<comment type="caution">
    <text evidence="3">The sequence shown here is derived from an EMBL/GenBank/DDBJ whole genome shotgun (WGS) entry which is preliminary data.</text>
</comment>
<dbReference type="Proteomes" id="UP000281547">
    <property type="component" value="Unassembled WGS sequence"/>
</dbReference>
<dbReference type="OrthoDB" id="8368551at2"/>
<accession>A0A433XLE9</accession>
<evidence type="ECO:0000313" key="3">
    <source>
        <dbReference type="EMBL" id="RUT34900.1"/>
    </source>
</evidence>
<feature type="region of interest" description="Disordered" evidence="1">
    <location>
        <begin position="1"/>
        <end position="20"/>
    </location>
</feature>
<dbReference type="RefSeq" id="WP_127187020.1">
    <property type="nucleotide sequence ID" value="NZ_RZNJ01000001.1"/>
</dbReference>
<feature type="transmembrane region" description="Helical" evidence="2">
    <location>
        <begin position="92"/>
        <end position="110"/>
    </location>
</feature>
<proteinExistence type="predicted"/>
<organism evidence="3 4">
    <name type="scientific">Arsenicitalea aurantiaca</name>
    <dbReference type="NCBI Taxonomy" id="1783274"/>
    <lineage>
        <taxon>Bacteria</taxon>
        <taxon>Pseudomonadati</taxon>
        <taxon>Pseudomonadota</taxon>
        <taxon>Alphaproteobacteria</taxon>
        <taxon>Hyphomicrobiales</taxon>
        <taxon>Devosiaceae</taxon>
        <taxon>Arsenicitalea</taxon>
    </lineage>
</organism>
<dbReference type="AlphaFoldDB" id="A0A433XLE9"/>
<reference evidence="3 4" key="1">
    <citation type="journal article" date="2016" name="Int. J. Syst. Evol. Microbiol.">
        <title>Arsenicitalea aurantiaca gen. nov., sp. nov., a new member of the family Hyphomicrobiaceae, isolated from high-arsenic sediment.</title>
        <authorList>
            <person name="Mu Y."/>
            <person name="Zhou L."/>
            <person name="Zeng X.C."/>
            <person name="Liu L."/>
            <person name="Pan Y."/>
            <person name="Chen X."/>
            <person name="Wang J."/>
            <person name="Li S."/>
            <person name="Li W.J."/>
            <person name="Wang Y."/>
        </authorList>
    </citation>
    <scope>NUCLEOTIDE SEQUENCE [LARGE SCALE GENOMIC DNA]</scope>
    <source>
        <strain evidence="3 4">42-50</strain>
    </source>
</reference>
<keyword evidence="2" id="KW-1133">Transmembrane helix</keyword>
<evidence type="ECO:0000313" key="4">
    <source>
        <dbReference type="Proteomes" id="UP000281547"/>
    </source>
</evidence>
<evidence type="ECO:0000256" key="2">
    <source>
        <dbReference type="SAM" id="Phobius"/>
    </source>
</evidence>
<gene>
    <name evidence="3" type="ORF">EMQ25_02790</name>
</gene>
<evidence type="ECO:0000256" key="1">
    <source>
        <dbReference type="SAM" id="MobiDB-lite"/>
    </source>
</evidence>
<keyword evidence="4" id="KW-1185">Reference proteome</keyword>
<dbReference type="EMBL" id="RZNJ01000001">
    <property type="protein sequence ID" value="RUT34900.1"/>
    <property type="molecule type" value="Genomic_DNA"/>
</dbReference>